<dbReference type="GO" id="GO:0004342">
    <property type="term" value="F:glucosamine-6-phosphate deaminase activity"/>
    <property type="evidence" value="ECO:0007669"/>
    <property type="project" value="InterPro"/>
</dbReference>
<dbReference type="Gene3D" id="3.40.50.1360">
    <property type="match status" value="1"/>
</dbReference>
<dbReference type="GO" id="GO:0019262">
    <property type="term" value="P:N-acetylneuraminate catabolic process"/>
    <property type="evidence" value="ECO:0007669"/>
    <property type="project" value="TreeGrafter"/>
</dbReference>
<dbReference type="GO" id="GO:0006043">
    <property type="term" value="P:glucosamine catabolic process"/>
    <property type="evidence" value="ECO:0007669"/>
    <property type="project" value="TreeGrafter"/>
</dbReference>
<protein>
    <submittedName>
        <fullName evidence="1">Glucosamine-6-phosphate deaminase</fullName>
    </submittedName>
</protein>
<dbReference type="GO" id="GO:0005737">
    <property type="term" value="C:cytoplasm"/>
    <property type="evidence" value="ECO:0007669"/>
    <property type="project" value="TreeGrafter"/>
</dbReference>
<proteinExistence type="predicted"/>
<dbReference type="AlphaFoldDB" id="A0A1G4VM62"/>
<dbReference type="GO" id="GO:0042802">
    <property type="term" value="F:identical protein binding"/>
    <property type="evidence" value="ECO:0007669"/>
    <property type="project" value="TreeGrafter"/>
</dbReference>
<reference evidence="2" key="1">
    <citation type="submission" date="2016-10" db="EMBL/GenBank/DDBJ databases">
        <authorList>
            <person name="Varghese N."/>
            <person name="Submissions S."/>
        </authorList>
    </citation>
    <scope>NUCLEOTIDE SEQUENCE [LARGE SCALE GENOMIC DNA]</scope>
    <source>
        <strain evidence="2">UNC267MFSha1.1M11</strain>
    </source>
</reference>
<organism evidence="1 2">
    <name type="scientific">Mycolicibacterium fluoranthenivorans</name>
    <dbReference type="NCBI Taxonomy" id="258505"/>
    <lineage>
        <taxon>Bacteria</taxon>
        <taxon>Bacillati</taxon>
        <taxon>Actinomycetota</taxon>
        <taxon>Actinomycetes</taxon>
        <taxon>Mycobacteriales</taxon>
        <taxon>Mycobacteriaceae</taxon>
        <taxon>Mycolicibacterium</taxon>
    </lineage>
</organism>
<name>A0A1G4VM62_9MYCO</name>
<dbReference type="PANTHER" id="PTHR11280:SF5">
    <property type="entry name" value="GLUCOSAMINE-6-PHOSPHATE ISOMERASE"/>
    <property type="match status" value="1"/>
</dbReference>
<evidence type="ECO:0000313" key="1">
    <source>
        <dbReference type="EMBL" id="SCX08819.1"/>
    </source>
</evidence>
<dbReference type="PANTHER" id="PTHR11280">
    <property type="entry name" value="GLUCOSAMINE-6-PHOSPHATE ISOMERASE"/>
    <property type="match status" value="1"/>
</dbReference>
<accession>A0A1G4VM62</accession>
<dbReference type="EMBL" id="FMUB01000002">
    <property type="protein sequence ID" value="SCX08819.1"/>
    <property type="molecule type" value="Genomic_DNA"/>
</dbReference>
<dbReference type="RefSeq" id="WP_090354732.1">
    <property type="nucleotide sequence ID" value="NZ_FMUB01000002.1"/>
</dbReference>
<dbReference type="InterPro" id="IPR004547">
    <property type="entry name" value="Glucosamine6P_isomerase"/>
</dbReference>
<dbReference type="InterPro" id="IPR037171">
    <property type="entry name" value="NagB/RpiA_transferase-like"/>
</dbReference>
<dbReference type="SUPFAM" id="SSF100950">
    <property type="entry name" value="NagB/RpiA/CoA transferase-like"/>
    <property type="match status" value="1"/>
</dbReference>
<sequence>MQTLSKRALLEWCAIPADELTTHPARRIPFRMVEDRTEMGRVMAREFVDAVVQAQHEGRNFRMILPCGPMAWMEPFARIVNADKVSLRNLEVFHMDECLDWQGLEISRDHPYSFRGTMEREFYGAIDADLLPAVEQRHWLTPDTCAAMSAELIENPADLAYGGWGQDGHVAYNQARRNPFSEISVDDLRNSTARIQDNNVDTIIALSQRTLGGAYQFVPPMSVTLGMREILAARRVRLFSDTGAWKQTALRVALFGDPTAEYPVTLLQGHPDAMLTATKETAQHPISLNPGWVTAL</sequence>
<evidence type="ECO:0000313" key="2">
    <source>
        <dbReference type="Proteomes" id="UP000199707"/>
    </source>
</evidence>
<dbReference type="Proteomes" id="UP000199707">
    <property type="component" value="Unassembled WGS sequence"/>
</dbReference>
<gene>
    <name evidence="1" type="ORF">SAMN02799620_01321</name>
</gene>
<dbReference type="STRING" id="1502745.SAMN02799620_01321"/>
<dbReference type="GO" id="GO:0006046">
    <property type="term" value="P:N-acetylglucosamine catabolic process"/>
    <property type="evidence" value="ECO:0007669"/>
    <property type="project" value="TreeGrafter"/>
</dbReference>